<dbReference type="Gene3D" id="1.10.555.10">
    <property type="entry name" value="Rho GTPase activation protein"/>
    <property type="match status" value="1"/>
</dbReference>
<dbReference type="Pfam" id="PF00130">
    <property type="entry name" value="C1_1"/>
    <property type="match status" value="1"/>
</dbReference>
<sequence>MGGILSNSSSTDPQKKRKELEKKRRTEEDALNRKTDAENEVLRLERELDGRRIGLEQLRVRIISELCDLIRHCDLTTTACASHFFKSFSDLFAPLPSDYDKLAYAIRSESTPGAAFMSFLQGHKFPARSVSTSSLPRADKCGGSTEDDPALQHSSPHRFHSSSQMASAHSACSSSMASTFADGTSPSTATRRRNALNAEEHYDLIAETSHRRQKKSMTLTKCAQCDHYVVFDALKCSTCGIVWHKKCLNSVAVYCGPGALAEHSSMAQRRMSIFGVPLQGHLEAQHRKVPLILEKCIDELQKRGMTCKGLYRTCGVKSKMSRSVFSLSKKATKARRLPEPLMTFELYKECTGNGSFDVEADCTAVLQGLRDIVSRLPQQNYDTLKFLILHLKRVTWFELENLMTASNLAAVIAPSLIWQAPSLISNCSSFINDAHGQTKFVELLIQNAFEVFFVDKAVDWQEFFETYKDVAEPKLVDADMEADIVKKANLELEDEGDELEEEEEYDICDEYTEIPSGSSVPRCTTHPGSSNNDSGLSTESIQTRNYVPTSAHCADARQPPDSVNSGRRQMESSSDDLEQDCNALPRRYYPSSAAFKKLSSPAAIVNSVASPTESAPSTPDLPRSDRKCAILPAKQHSVDGPMEGDLSSQRKFSDTARSYQRLEQIEDIKESISRVDRVEQKRSLCSGEVVVDIKKDQFCSPNYSSGRGPRTGKLSSASFNATQSPNLSTAAPAPESKCSVESKTSLNSKTRRRRLERSANNALGDNMDSEDRDQPYSPAHNNNNNGTNPKVLDFPTLQSVGVIFSGSDVSYV</sequence>
<dbReference type="PANTHER" id="PTHR15228:SF25">
    <property type="entry name" value="F-BAR DOMAIN-CONTAINING PROTEIN"/>
    <property type="match status" value="1"/>
</dbReference>
<dbReference type="InterPro" id="IPR046349">
    <property type="entry name" value="C1-like_sf"/>
</dbReference>
<evidence type="ECO:0000259" key="5">
    <source>
        <dbReference type="PROSITE" id="PS50081"/>
    </source>
</evidence>
<dbReference type="AlphaFoldDB" id="A0A915EVY5"/>
<dbReference type="Pfam" id="PF00620">
    <property type="entry name" value="RhoGAP"/>
    <property type="match status" value="1"/>
</dbReference>
<feature type="domain" description="Phorbol-ester/DAG-type" evidence="5">
    <location>
        <begin position="209"/>
        <end position="255"/>
    </location>
</feature>
<dbReference type="InterPro" id="IPR002219">
    <property type="entry name" value="PKC_DAG/PE"/>
</dbReference>
<protein>
    <submittedName>
        <fullName evidence="8">Uncharacterized protein</fullName>
    </submittedName>
</protein>
<dbReference type="Gene3D" id="3.30.60.20">
    <property type="match status" value="1"/>
</dbReference>
<feature type="region of interest" description="Disordered" evidence="4">
    <location>
        <begin position="551"/>
        <end position="579"/>
    </location>
</feature>
<proteinExistence type="predicted"/>
<keyword evidence="7" id="KW-1185">Reference proteome</keyword>
<accession>A0A915EVY5</accession>
<dbReference type="SUPFAM" id="SSF57889">
    <property type="entry name" value="Cysteine-rich domain"/>
    <property type="match status" value="1"/>
</dbReference>
<dbReference type="CDD" id="cd00159">
    <property type="entry name" value="RhoGAP"/>
    <property type="match status" value="1"/>
</dbReference>
<dbReference type="GO" id="GO:0051056">
    <property type="term" value="P:regulation of small GTPase mediated signal transduction"/>
    <property type="evidence" value="ECO:0007669"/>
    <property type="project" value="UniProtKB-ARBA"/>
</dbReference>
<name>A0A915EVY5_9BILA</name>
<dbReference type="InterPro" id="IPR027267">
    <property type="entry name" value="AH/BAR_dom_sf"/>
</dbReference>
<dbReference type="WBParaSite" id="jg9812.2">
    <property type="protein sequence ID" value="jg9812.2"/>
    <property type="gene ID" value="jg9812"/>
</dbReference>
<keyword evidence="2" id="KW-0479">Metal-binding</keyword>
<dbReference type="Proteomes" id="UP000887574">
    <property type="component" value="Unplaced"/>
</dbReference>
<dbReference type="SMART" id="SM00324">
    <property type="entry name" value="RhoGAP"/>
    <property type="match status" value="1"/>
</dbReference>
<feature type="region of interest" description="Disordered" evidence="4">
    <location>
        <begin position="1"/>
        <end position="32"/>
    </location>
</feature>
<dbReference type="PANTHER" id="PTHR15228">
    <property type="entry name" value="SPERMATHECAL PHYSIOLOGY VARIANT"/>
    <property type="match status" value="1"/>
</dbReference>
<feature type="region of interest" description="Disordered" evidence="4">
    <location>
        <begin position="129"/>
        <end position="159"/>
    </location>
</feature>
<dbReference type="GO" id="GO:0046872">
    <property type="term" value="F:metal ion binding"/>
    <property type="evidence" value="ECO:0007669"/>
    <property type="project" value="UniProtKB-KW"/>
</dbReference>
<evidence type="ECO:0000256" key="2">
    <source>
        <dbReference type="ARBA" id="ARBA00022723"/>
    </source>
</evidence>
<dbReference type="GO" id="GO:0007165">
    <property type="term" value="P:signal transduction"/>
    <property type="evidence" value="ECO:0007669"/>
    <property type="project" value="InterPro"/>
</dbReference>
<dbReference type="GO" id="GO:0005096">
    <property type="term" value="F:GTPase activator activity"/>
    <property type="evidence" value="ECO:0007669"/>
    <property type="project" value="UniProtKB-KW"/>
</dbReference>
<feature type="domain" description="Rho-GAP" evidence="6">
    <location>
        <begin position="276"/>
        <end position="452"/>
    </location>
</feature>
<feature type="compositionally biased region" description="Polar residues" evidence="4">
    <location>
        <begin position="713"/>
        <end position="729"/>
    </location>
</feature>
<feature type="compositionally biased region" description="Polar residues" evidence="4">
    <location>
        <begin position="739"/>
        <end position="748"/>
    </location>
</feature>
<dbReference type="Gene3D" id="1.20.1270.60">
    <property type="entry name" value="Arfaptin homology (AH) domain/BAR domain"/>
    <property type="match status" value="1"/>
</dbReference>
<keyword evidence="3" id="KW-0862">Zinc</keyword>
<evidence type="ECO:0000313" key="7">
    <source>
        <dbReference type="Proteomes" id="UP000887574"/>
    </source>
</evidence>
<evidence type="ECO:0000256" key="4">
    <source>
        <dbReference type="SAM" id="MobiDB-lite"/>
    </source>
</evidence>
<dbReference type="SUPFAM" id="SSF48350">
    <property type="entry name" value="GTPase activation domain, GAP"/>
    <property type="match status" value="1"/>
</dbReference>
<feature type="region of interest" description="Disordered" evidence="4">
    <location>
        <begin position="698"/>
        <end position="792"/>
    </location>
</feature>
<evidence type="ECO:0000256" key="1">
    <source>
        <dbReference type="ARBA" id="ARBA00022468"/>
    </source>
</evidence>
<feature type="compositionally biased region" description="Polar residues" evidence="4">
    <location>
        <begin position="1"/>
        <end position="12"/>
    </location>
</feature>
<evidence type="ECO:0000259" key="6">
    <source>
        <dbReference type="PROSITE" id="PS50238"/>
    </source>
</evidence>
<dbReference type="InterPro" id="IPR000198">
    <property type="entry name" value="RhoGAP_dom"/>
</dbReference>
<organism evidence="7 8">
    <name type="scientific">Ditylenchus dipsaci</name>
    <dbReference type="NCBI Taxonomy" id="166011"/>
    <lineage>
        <taxon>Eukaryota</taxon>
        <taxon>Metazoa</taxon>
        <taxon>Ecdysozoa</taxon>
        <taxon>Nematoda</taxon>
        <taxon>Chromadorea</taxon>
        <taxon>Rhabditida</taxon>
        <taxon>Tylenchina</taxon>
        <taxon>Tylenchomorpha</taxon>
        <taxon>Sphaerularioidea</taxon>
        <taxon>Anguinidae</taxon>
        <taxon>Anguininae</taxon>
        <taxon>Ditylenchus</taxon>
    </lineage>
</organism>
<dbReference type="PROSITE" id="PS50238">
    <property type="entry name" value="RHOGAP"/>
    <property type="match status" value="1"/>
</dbReference>
<feature type="region of interest" description="Disordered" evidence="4">
    <location>
        <begin position="513"/>
        <end position="539"/>
    </location>
</feature>
<reference evidence="8" key="1">
    <citation type="submission" date="2022-11" db="UniProtKB">
        <authorList>
            <consortium name="WormBaseParasite"/>
        </authorList>
    </citation>
    <scope>IDENTIFICATION</scope>
</reference>
<evidence type="ECO:0000313" key="8">
    <source>
        <dbReference type="WBParaSite" id="jg9812.2"/>
    </source>
</evidence>
<feature type="compositionally biased region" description="Basic and acidic residues" evidence="4">
    <location>
        <begin position="18"/>
        <end position="32"/>
    </location>
</feature>
<keyword evidence="1" id="KW-0343">GTPase activation</keyword>
<dbReference type="InterPro" id="IPR008936">
    <property type="entry name" value="Rho_GTPase_activation_prot"/>
</dbReference>
<feature type="compositionally biased region" description="Polar residues" evidence="4">
    <location>
        <begin position="515"/>
        <end position="539"/>
    </location>
</feature>
<dbReference type="InterPro" id="IPR051025">
    <property type="entry name" value="RhoGAP"/>
</dbReference>
<dbReference type="SMART" id="SM00109">
    <property type="entry name" value="C1"/>
    <property type="match status" value="1"/>
</dbReference>
<evidence type="ECO:0000256" key="3">
    <source>
        <dbReference type="ARBA" id="ARBA00022833"/>
    </source>
</evidence>
<dbReference type="PROSITE" id="PS50081">
    <property type="entry name" value="ZF_DAG_PE_2"/>
    <property type="match status" value="1"/>
</dbReference>